<comment type="catalytic activity">
    <reaction evidence="8 9">
        <text>hydroxymethylbilane = uroporphyrinogen III + H2O</text>
        <dbReference type="Rhea" id="RHEA:18965"/>
        <dbReference type="ChEBI" id="CHEBI:15377"/>
        <dbReference type="ChEBI" id="CHEBI:57308"/>
        <dbReference type="ChEBI" id="CHEBI:57845"/>
        <dbReference type="EC" id="4.2.1.75"/>
    </reaction>
</comment>
<evidence type="ECO:0000256" key="5">
    <source>
        <dbReference type="ARBA" id="ARBA00023244"/>
    </source>
</evidence>
<dbReference type="InterPro" id="IPR003754">
    <property type="entry name" value="4pyrrol_synth_uPrphyn_synth"/>
</dbReference>
<evidence type="ECO:0000256" key="8">
    <source>
        <dbReference type="ARBA" id="ARBA00048617"/>
    </source>
</evidence>
<evidence type="ECO:0000256" key="7">
    <source>
        <dbReference type="ARBA" id="ARBA00040167"/>
    </source>
</evidence>
<dbReference type="GO" id="GO:0006780">
    <property type="term" value="P:uroporphyrinogen III biosynthetic process"/>
    <property type="evidence" value="ECO:0007669"/>
    <property type="project" value="UniProtKB-UniRule"/>
</dbReference>
<evidence type="ECO:0000256" key="6">
    <source>
        <dbReference type="ARBA" id="ARBA00037589"/>
    </source>
</evidence>
<dbReference type="SUPFAM" id="SSF69618">
    <property type="entry name" value="HemD-like"/>
    <property type="match status" value="1"/>
</dbReference>
<keyword evidence="4 9" id="KW-0456">Lyase</keyword>
<keyword evidence="12" id="KW-1185">Reference proteome</keyword>
<dbReference type="GO" id="GO:0006782">
    <property type="term" value="P:protoporphyrinogen IX biosynthetic process"/>
    <property type="evidence" value="ECO:0007669"/>
    <property type="project" value="UniProtKB-UniRule"/>
</dbReference>
<dbReference type="RefSeq" id="WP_110934972.1">
    <property type="nucleotide sequence ID" value="NZ_KZ614146.1"/>
</dbReference>
<evidence type="ECO:0000313" key="11">
    <source>
        <dbReference type="EMBL" id="RKL65952.1"/>
    </source>
</evidence>
<evidence type="ECO:0000256" key="3">
    <source>
        <dbReference type="ARBA" id="ARBA00013109"/>
    </source>
</evidence>
<dbReference type="PANTHER" id="PTHR38042:SF1">
    <property type="entry name" value="UROPORPHYRINOGEN-III SYNTHASE, CHLOROPLASTIC"/>
    <property type="match status" value="1"/>
</dbReference>
<dbReference type="OrthoDB" id="9815856at2"/>
<evidence type="ECO:0000256" key="1">
    <source>
        <dbReference type="ARBA" id="ARBA00004772"/>
    </source>
</evidence>
<evidence type="ECO:0000259" key="10">
    <source>
        <dbReference type="Pfam" id="PF02602"/>
    </source>
</evidence>
<dbReference type="PANTHER" id="PTHR38042">
    <property type="entry name" value="UROPORPHYRINOGEN-III SYNTHASE, CHLOROPLASTIC"/>
    <property type="match status" value="1"/>
</dbReference>
<organism evidence="11 12">
    <name type="scientific">Salipaludibacillus neizhouensis</name>
    <dbReference type="NCBI Taxonomy" id="885475"/>
    <lineage>
        <taxon>Bacteria</taxon>
        <taxon>Bacillati</taxon>
        <taxon>Bacillota</taxon>
        <taxon>Bacilli</taxon>
        <taxon>Bacillales</taxon>
        <taxon>Bacillaceae</taxon>
    </lineage>
</organism>
<comment type="similarity">
    <text evidence="2 9">Belongs to the uroporphyrinogen-III synthase family.</text>
</comment>
<dbReference type="GO" id="GO:0004852">
    <property type="term" value="F:uroporphyrinogen-III synthase activity"/>
    <property type="evidence" value="ECO:0007669"/>
    <property type="project" value="UniProtKB-UniRule"/>
</dbReference>
<dbReference type="CDD" id="cd06578">
    <property type="entry name" value="HemD"/>
    <property type="match status" value="1"/>
</dbReference>
<name>A0A3A9K644_9BACI</name>
<proteinExistence type="inferred from homology"/>
<comment type="function">
    <text evidence="6 9">Catalyzes cyclization of the linear tetrapyrrole, hydroxymethylbilane, to the macrocyclic uroporphyrinogen III.</text>
</comment>
<dbReference type="EMBL" id="PDOE01000010">
    <property type="protein sequence ID" value="RKL65952.1"/>
    <property type="molecule type" value="Genomic_DNA"/>
</dbReference>
<dbReference type="UniPathway" id="UPA00251">
    <property type="reaction ID" value="UER00320"/>
</dbReference>
<dbReference type="Gene3D" id="3.40.50.10090">
    <property type="match status" value="2"/>
</dbReference>
<keyword evidence="5 9" id="KW-0627">Porphyrin biosynthesis</keyword>
<accession>A0A3A9K644</accession>
<dbReference type="InterPro" id="IPR039793">
    <property type="entry name" value="UROS/Hem4"/>
</dbReference>
<dbReference type="EC" id="4.2.1.75" evidence="3 9"/>
<evidence type="ECO:0000256" key="9">
    <source>
        <dbReference type="RuleBase" id="RU366031"/>
    </source>
</evidence>
<dbReference type="Proteomes" id="UP000281498">
    <property type="component" value="Unassembled WGS sequence"/>
</dbReference>
<dbReference type="InterPro" id="IPR036108">
    <property type="entry name" value="4pyrrol_syn_uPrphyn_synt_sf"/>
</dbReference>
<comment type="caution">
    <text evidence="11">The sequence shown here is derived from an EMBL/GenBank/DDBJ whole genome shotgun (WGS) entry which is preliminary data.</text>
</comment>
<dbReference type="AlphaFoldDB" id="A0A3A9K644"/>
<protein>
    <recommendedName>
        <fullName evidence="7 9">Uroporphyrinogen-III synthase</fullName>
        <ecNumber evidence="3 9">4.2.1.75</ecNumber>
    </recommendedName>
</protein>
<gene>
    <name evidence="11" type="ORF">CR203_17930</name>
</gene>
<dbReference type="Pfam" id="PF02602">
    <property type="entry name" value="HEM4"/>
    <property type="match status" value="1"/>
</dbReference>
<comment type="pathway">
    <text evidence="1 9">Porphyrin-containing compound metabolism; protoporphyrin-IX biosynthesis; coproporphyrinogen-III from 5-aminolevulinate: step 3/4.</text>
</comment>
<evidence type="ECO:0000256" key="2">
    <source>
        <dbReference type="ARBA" id="ARBA00008133"/>
    </source>
</evidence>
<evidence type="ECO:0000256" key="4">
    <source>
        <dbReference type="ARBA" id="ARBA00023239"/>
    </source>
</evidence>
<sequence>MKALQGVTVLNTRATHQAASLTEMIEKRGGISIEIPLIAIKEPENFLERNRQLQQVMHCDWLIFTSANSFEFTMNAMIAGNMPFREIIMQRKIAVVGSKTKAAVEKKGFNVDLYPRDFDAEHLAEKLIDHTSKGETFFYPRSNLSRKVLVDKLKLSNRHVSEMVAYETTINKQFQEELNEIIYKKSVDVVILTSPSAVCSFFEQITSENKVYVKETLTIAVIGRVTEEALSRYDVSNILVPETYTLEAVLALIEKNT</sequence>
<evidence type="ECO:0000313" key="12">
    <source>
        <dbReference type="Proteomes" id="UP000281498"/>
    </source>
</evidence>
<feature type="domain" description="Tetrapyrrole biosynthesis uroporphyrinogen III synthase" evidence="10">
    <location>
        <begin position="21"/>
        <end position="250"/>
    </location>
</feature>
<reference evidence="11 12" key="1">
    <citation type="submission" date="2017-10" db="EMBL/GenBank/DDBJ databases">
        <title>Bacillus sp. nov., a halophilic bacterium isolated from a Keqin Lake.</title>
        <authorList>
            <person name="Wang H."/>
        </authorList>
    </citation>
    <scope>NUCLEOTIDE SEQUENCE [LARGE SCALE GENOMIC DNA]</scope>
    <source>
        <strain evidence="11 12">KCTC 13187</strain>
    </source>
</reference>